<evidence type="ECO:0000313" key="3">
    <source>
        <dbReference type="Proteomes" id="UP000193689"/>
    </source>
</evidence>
<dbReference type="AlphaFoldDB" id="A0A1Y2EHQ7"/>
<evidence type="ECO:0008006" key="4">
    <source>
        <dbReference type="Google" id="ProtNLM"/>
    </source>
</evidence>
<dbReference type="GeneID" id="63775279"/>
<feature type="signal peptide" evidence="1">
    <location>
        <begin position="1"/>
        <end position="26"/>
    </location>
</feature>
<gene>
    <name evidence="2" type="ORF">BCR38DRAFT_415949</name>
</gene>
<dbReference type="Proteomes" id="UP000193689">
    <property type="component" value="Unassembled WGS sequence"/>
</dbReference>
<reference evidence="2 3" key="1">
    <citation type="submission" date="2016-07" db="EMBL/GenBank/DDBJ databases">
        <title>Pervasive Adenine N6-methylation of Active Genes in Fungi.</title>
        <authorList>
            <consortium name="DOE Joint Genome Institute"/>
            <person name="Mondo S.J."/>
            <person name="Dannebaum R.O."/>
            <person name="Kuo R.C."/>
            <person name="Labutti K."/>
            <person name="Haridas S."/>
            <person name="Kuo A."/>
            <person name="Salamov A."/>
            <person name="Ahrendt S.R."/>
            <person name="Lipzen A."/>
            <person name="Sullivan W."/>
            <person name="Andreopoulos W.B."/>
            <person name="Clum A."/>
            <person name="Lindquist E."/>
            <person name="Daum C."/>
            <person name="Ramamoorthy G.K."/>
            <person name="Gryganskyi A."/>
            <person name="Culley D."/>
            <person name="Magnuson J.K."/>
            <person name="James T.Y."/>
            <person name="O'Malley M.A."/>
            <person name="Stajich J.E."/>
            <person name="Spatafora J.W."/>
            <person name="Visel A."/>
            <person name="Grigoriev I.V."/>
        </authorList>
    </citation>
    <scope>NUCLEOTIDE SEQUENCE [LARGE SCALE GENOMIC DNA]</scope>
    <source>
        <strain evidence="2 3">CBS 129021</strain>
    </source>
</reference>
<dbReference type="RefSeq" id="XP_040720703.1">
    <property type="nucleotide sequence ID" value="XM_040859067.1"/>
</dbReference>
<sequence>MQRILVGYSSLHLFFCLLCPWSSVDPRAEVEDEEDAGTGFWFKLSLLKNKGGRTGSEICATPAHTPSASYSSPSCCSLMDFFLNLFLNLFVSSRLLDREPVELP</sequence>
<accession>A0A1Y2EHQ7</accession>
<evidence type="ECO:0000313" key="2">
    <source>
        <dbReference type="EMBL" id="ORY71111.1"/>
    </source>
</evidence>
<dbReference type="InParanoid" id="A0A1Y2EHQ7"/>
<comment type="caution">
    <text evidence="2">The sequence shown here is derived from an EMBL/GenBank/DDBJ whole genome shotgun (WGS) entry which is preliminary data.</text>
</comment>
<organism evidence="2 3">
    <name type="scientific">Pseudomassariella vexata</name>
    <dbReference type="NCBI Taxonomy" id="1141098"/>
    <lineage>
        <taxon>Eukaryota</taxon>
        <taxon>Fungi</taxon>
        <taxon>Dikarya</taxon>
        <taxon>Ascomycota</taxon>
        <taxon>Pezizomycotina</taxon>
        <taxon>Sordariomycetes</taxon>
        <taxon>Xylariomycetidae</taxon>
        <taxon>Amphisphaeriales</taxon>
        <taxon>Pseudomassariaceae</taxon>
        <taxon>Pseudomassariella</taxon>
    </lineage>
</organism>
<dbReference type="EMBL" id="MCFJ01000001">
    <property type="protein sequence ID" value="ORY71111.1"/>
    <property type="molecule type" value="Genomic_DNA"/>
</dbReference>
<evidence type="ECO:0000256" key="1">
    <source>
        <dbReference type="SAM" id="SignalP"/>
    </source>
</evidence>
<keyword evidence="1" id="KW-0732">Signal</keyword>
<feature type="chain" id="PRO_5012350110" description="Secreted protein" evidence="1">
    <location>
        <begin position="27"/>
        <end position="104"/>
    </location>
</feature>
<proteinExistence type="predicted"/>
<protein>
    <recommendedName>
        <fullName evidence="4">Secreted protein</fullName>
    </recommendedName>
</protein>
<name>A0A1Y2EHQ7_9PEZI</name>
<keyword evidence="3" id="KW-1185">Reference proteome</keyword>